<feature type="compositionally biased region" description="Polar residues" evidence="3">
    <location>
        <begin position="559"/>
        <end position="575"/>
    </location>
</feature>
<evidence type="ECO:0000256" key="3">
    <source>
        <dbReference type="SAM" id="MobiDB-lite"/>
    </source>
</evidence>
<dbReference type="PANTHER" id="PTHR15711">
    <property type="entry name" value="RAP GTPASE-ACTIVATING PROTEIN"/>
    <property type="match status" value="1"/>
</dbReference>
<dbReference type="GO" id="GO:0051056">
    <property type="term" value="P:regulation of small GTPase mediated signal transduction"/>
    <property type="evidence" value="ECO:0007669"/>
    <property type="project" value="InterPro"/>
</dbReference>
<feature type="compositionally biased region" description="Low complexity" evidence="3">
    <location>
        <begin position="591"/>
        <end position="601"/>
    </location>
</feature>
<dbReference type="Pfam" id="PF02145">
    <property type="entry name" value="Rap_GAP"/>
    <property type="match status" value="1"/>
</dbReference>
<reference evidence="5" key="2">
    <citation type="submission" date="2025-09" db="UniProtKB">
        <authorList>
            <consortium name="Ensembl"/>
        </authorList>
    </citation>
    <scope>IDENTIFICATION</scope>
</reference>
<organism evidence="5 6">
    <name type="scientific">Oryzias melastigma</name>
    <name type="common">Marine medaka</name>
    <dbReference type="NCBI Taxonomy" id="30732"/>
    <lineage>
        <taxon>Eukaryota</taxon>
        <taxon>Metazoa</taxon>
        <taxon>Chordata</taxon>
        <taxon>Craniata</taxon>
        <taxon>Vertebrata</taxon>
        <taxon>Euteleostomi</taxon>
        <taxon>Actinopterygii</taxon>
        <taxon>Neopterygii</taxon>
        <taxon>Teleostei</taxon>
        <taxon>Neoteleostei</taxon>
        <taxon>Acanthomorphata</taxon>
        <taxon>Ovalentaria</taxon>
        <taxon>Atherinomorphae</taxon>
        <taxon>Beloniformes</taxon>
        <taxon>Adrianichthyidae</taxon>
        <taxon>Oryziinae</taxon>
        <taxon>Oryzias</taxon>
    </lineage>
</organism>
<dbReference type="Pfam" id="PF02188">
    <property type="entry name" value="GoLoco"/>
    <property type="match status" value="1"/>
</dbReference>
<comment type="function">
    <text evidence="2">GTPase activator for the nuclear Ras-related regulatory protein RAP-1A (KREV-1), converting it to the putatively inactive GDP-bound state.</text>
</comment>
<dbReference type="Gene3D" id="3.40.50.11210">
    <property type="entry name" value="Rap/Ran-GAP"/>
    <property type="match status" value="1"/>
</dbReference>
<dbReference type="Proteomes" id="UP000261560">
    <property type="component" value="Unplaced"/>
</dbReference>
<dbReference type="OMA" id="QCNTTAT"/>
<evidence type="ECO:0000313" key="6">
    <source>
        <dbReference type="Proteomes" id="UP000261560"/>
    </source>
</evidence>
<dbReference type="PROSITE" id="PS50877">
    <property type="entry name" value="GOLOCO"/>
    <property type="match status" value="1"/>
</dbReference>
<feature type="region of interest" description="Disordered" evidence="3">
    <location>
        <begin position="477"/>
        <end position="632"/>
    </location>
</feature>
<feature type="compositionally biased region" description="Polar residues" evidence="3">
    <location>
        <begin position="536"/>
        <end position="545"/>
    </location>
</feature>
<keyword evidence="1" id="KW-0343">GTPase activation</keyword>
<evidence type="ECO:0000259" key="4">
    <source>
        <dbReference type="PROSITE" id="PS50085"/>
    </source>
</evidence>
<sequence length="683" mass="76623">MNSENVISSPQTTELFEMIEKMQGNRMDEQRCSFPPPLKTEEDYIPYPSVHEVLGRKSPFPLILLPQFGGYWIEGTTHELSDSGEAEQLQPPSPNSRTKLECNTTATLFRKHFLGKEHFNYYSMDSTLGHLVFSVKYDVIGDQEHLRLMLRTKMKTYHDVIPISCLTEFPNVVQMAKLVCEEVNVDRFYPVLYPKASRLIVTFDEHVISNNFKFGVIYQKFGQTCEEELFGNSKESPAFVEFLEFLGEKIELHNFKGFRGGLDVTHGQTGTESIYCNYRNKEVMFHVSTKLPYTEGDTQQLQRKRHIGNDIVAIVFQEENTPFVPDMIASNFLHAYIVVQVVNPCSDDVLYKVSVTARDDVPFFGPALPNPAIFKKGPEFQEFLFTKLINAEYACYKAEKFAKLEERTRSALLETLYEELHVNSQAIMGVGGEDDKLENGSAGGGGFFESFKRVIRSRSHSMDTVGLGFKKPYTLSSSPSGPFNLNSPENPRFMGTSLIIPGKSPTRKKSGPFSSRRSSAIGIENIQEVQEKSSRDPSPNTQKTPDSGHVSQDPKSDNSDQSSPEVLTTAKSSSYFCGRTPSIPEAHDLSRSSSNASSFASVVEENENEATDDYDTGMESLSSAGTPHKRDSFTYSTWLEDNISYSSSNSRGSSPGHGKPDRVKTADIRIKLERSHDHQSSNC</sequence>
<feature type="region of interest" description="Disordered" evidence="3">
    <location>
        <begin position="644"/>
        <end position="665"/>
    </location>
</feature>
<name>A0A3B3BBB9_ORYME</name>
<dbReference type="SUPFAM" id="SSF111347">
    <property type="entry name" value="Rap/Ran-GAP"/>
    <property type="match status" value="1"/>
</dbReference>
<dbReference type="PANTHER" id="PTHR15711:SF3">
    <property type="entry name" value="RAP1 GTPASE-ACTIVATING PROTEIN 1"/>
    <property type="match status" value="1"/>
</dbReference>
<dbReference type="Pfam" id="PF21022">
    <property type="entry name" value="Rap-GAP_dimer"/>
    <property type="match status" value="1"/>
</dbReference>
<proteinExistence type="predicted"/>
<dbReference type="SMART" id="SM00390">
    <property type="entry name" value="GoLoco"/>
    <property type="match status" value="1"/>
</dbReference>
<reference evidence="5" key="1">
    <citation type="submission" date="2025-08" db="UniProtKB">
        <authorList>
            <consortium name="Ensembl"/>
        </authorList>
    </citation>
    <scope>IDENTIFICATION</scope>
</reference>
<dbReference type="PROSITE" id="PS50085">
    <property type="entry name" value="RAPGAP"/>
    <property type="match status" value="1"/>
</dbReference>
<dbReference type="Gene3D" id="6.10.140.210">
    <property type="match status" value="1"/>
</dbReference>
<keyword evidence="6" id="KW-1185">Reference proteome</keyword>
<feature type="domain" description="Rap-GAP" evidence="4">
    <location>
        <begin position="200"/>
        <end position="416"/>
    </location>
</feature>
<dbReference type="InterPro" id="IPR003109">
    <property type="entry name" value="GoLoco_motif"/>
</dbReference>
<evidence type="ECO:0000256" key="2">
    <source>
        <dbReference type="ARBA" id="ARBA00057316"/>
    </source>
</evidence>
<dbReference type="AlphaFoldDB" id="A0A3B3BBB9"/>
<accession>A0A3B3BBB9</accession>
<feature type="compositionally biased region" description="Low complexity" evidence="3">
    <location>
        <begin position="644"/>
        <end position="654"/>
    </location>
</feature>
<dbReference type="InterPro" id="IPR050989">
    <property type="entry name" value="Rap1_Ran_GAP"/>
</dbReference>
<dbReference type="InterPro" id="IPR035974">
    <property type="entry name" value="Rap/Ran-GAP_sf"/>
</dbReference>
<dbReference type="InterPro" id="IPR000331">
    <property type="entry name" value="Rap/Ran_GAP_dom"/>
</dbReference>
<dbReference type="FunFam" id="3.40.50.11210:FF:000003">
    <property type="entry name" value="RAP1 GTPase activating protein 2"/>
    <property type="match status" value="1"/>
</dbReference>
<dbReference type="Ensembl" id="ENSOMET00000011863.1">
    <property type="protein sequence ID" value="ENSOMEP00000002815.1"/>
    <property type="gene ID" value="ENSOMEG00000003775.1"/>
</dbReference>
<dbReference type="GO" id="GO:0005096">
    <property type="term" value="F:GTPase activator activity"/>
    <property type="evidence" value="ECO:0007669"/>
    <property type="project" value="UniProtKB-KW"/>
</dbReference>
<feature type="compositionally biased region" description="Acidic residues" evidence="3">
    <location>
        <begin position="604"/>
        <end position="616"/>
    </location>
</feature>
<evidence type="ECO:0000313" key="5">
    <source>
        <dbReference type="Ensembl" id="ENSOMEP00000002815.1"/>
    </source>
</evidence>
<feature type="compositionally biased region" description="Polar residues" evidence="3">
    <location>
        <begin position="477"/>
        <end position="489"/>
    </location>
</feature>
<dbReference type="GO" id="GO:0005737">
    <property type="term" value="C:cytoplasm"/>
    <property type="evidence" value="ECO:0007669"/>
    <property type="project" value="TreeGrafter"/>
</dbReference>
<evidence type="ECO:0000256" key="1">
    <source>
        <dbReference type="ARBA" id="ARBA00022468"/>
    </source>
</evidence>
<dbReference type="GeneTree" id="ENSGT00940000156138"/>
<protein>
    <submittedName>
        <fullName evidence="5">RAP1 GTPase activating protein a</fullName>
    </submittedName>
</protein>